<dbReference type="NCBIfam" id="NF009310">
    <property type="entry name" value="PRK12668.1"/>
    <property type="match status" value="1"/>
</dbReference>
<dbReference type="GO" id="GO:0005886">
    <property type="term" value="C:plasma membrane"/>
    <property type="evidence" value="ECO:0007669"/>
    <property type="project" value="UniProtKB-SubCell"/>
</dbReference>
<dbReference type="AlphaFoldDB" id="D6SQI8"/>
<feature type="transmembrane region" description="Helical" evidence="8">
    <location>
        <begin position="97"/>
        <end position="113"/>
    </location>
</feature>
<keyword evidence="11" id="KW-1185">Reference proteome</keyword>
<feature type="transmembrane region" description="Helical" evidence="8">
    <location>
        <begin position="6"/>
        <end position="22"/>
    </location>
</feature>
<feature type="transmembrane region" description="Helical" evidence="8">
    <location>
        <begin position="298"/>
        <end position="316"/>
    </location>
</feature>
<dbReference type="EMBL" id="ACJN02000002">
    <property type="protein sequence ID" value="EFI35014.1"/>
    <property type="molecule type" value="Genomic_DNA"/>
</dbReference>
<dbReference type="OrthoDB" id="9805769at2"/>
<feature type="transmembrane region" description="Helical" evidence="8">
    <location>
        <begin position="267"/>
        <end position="286"/>
    </location>
</feature>
<feature type="transmembrane region" description="Helical" evidence="8">
    <location>
        <begin position="455"/>
        <end position="472"/>
    </location>
</feature>
<feature type="transmembrane region" description="Helical" evidence="8">
    <location>
        <begin position="213"/>
        <end position="234"/>
    </location>
</feature>
<accession>D6SQI8</accession>
<dbReference type="RefSeq" id="WP_008870328.1">
    <property type="nucleotide sequence ID" value="NZ_ACJN02000002.1"/>
</dbReference>
<dbReference type="Pfam" id="PF00361">
    <property type="entry name" value="Proton_antipo_M"/>
    <property type="match status" value="1"/>
</dbReference>
<feature type="transmembrane region" description="Helical" evidence="8">
    <location>
        <begin position="240"/>
        <end position="260"/>
    </location>
</feature>
<evidence type="ECO:0000256" key="1">
    <source>
        <dbReference type="ARBA" id="ARBA00004651"/>
    </source>
</evidence>
<feature type="transmembrane region" description="Helical" evidence="8">
    <location>
        <begin position="149"/>
        <end position="168"/>
    </location>
</feature>
<proteinExistence type="predicted"/>
<evidence type="ECO:0000256" key="6">
    <source>
        <dbReference type="ARBA" id="ARBA00023136"/>
    </source>
</evidence>
<feature type="transmembrane region" description="Helical" evidence="8">
    <location>
        <begin position="184"/>
        <end position="206"/>
    </location>
</feature>
<keyword evidence="5" id="KW-0560">Oxidoreductase</keyword>
<feature type="transmembrane region" description="Helical" evidence="8">
    <location>
        <begin position="600"/>
        <end position="619"/>
    </location>
</feature>
<sequence>MMTFNIPPFLILLLGGLLLPLLPGRIRTWFFLVPPLLALWTIFNLEVGTKVAIDFLQFELIFLEVTQLNWIFGIIFSLISIIAGVYALHMDDLRQQAAAAFYATGALCVTFAGDFLTLYLGWELMAVASTFLIWARGTPESIATGIRYFLFHILGGVVLLGGILLHVADTGSLELTSFADGQSLAAWLILIGVAVNVAIPPLHAWLSESYPMATVTGAIFMSALTTKSAVYVLASLFAGWQILIFMGVLMALYGVVYAVLANDIRGILAYHIISQVGYMVAGVGIGTEMAINGTTAHAFSHILYKALLFMGAGVVLYTTGKSKLTELGGLYNKQKLVFWLYMIGAFSISGFPLFNGFISKSIIVASAGYESMDVAALLLILASIGTFLHTGLKLPYWTWFGQDSGLTPSRTPRNMIWAMGITAFLCTFFGIYPWLLYANLPFPEVVYNPFQVYHFIEMTQLLIFTYIAFWVFRKKLAGEPYVAVDFEYFYRLAGKACLKIAYVPVATVDNWLSELYARTSRRMVRFSRAIIAPGEDKYDIAINRKIPDGIKHFSFIVVADRMERGADSACHSIMPRFIVRTGNSLLNLIRADSKDLSSNLVYIIALTIILISLALIRMLS</sequence>
<keyword evidence="4 8" id="KW-1133">Transmembrane helix</keyword>
<keyword evidence="6 8" id="KW-0472">Membrane</keyword>
<dbReference type="PANTHER" id="PTHR42682">
    <property type="entry name" value="HYDROGENASE-4 COMPONENT F"/>
    <property type="match status" value="1"/>
</dbReference>
<organism evidence="10 11">
    <name type="scientific">Desulfonatronospira thiodismutans ASO3-1</name>
    <dbReference type="NCBI Taxonomy" id="555779"/>
    <lineage>
        <taxon>Bacteria</taxon>
        <taxon>Pseudomonadati</taxon>
        <taxon>Thermodesulfobacteriota</taxon>
        <taxon>Desulfovibrionia</taxon>
        <taxon>Desulfovibrionales</taxon>
        <taxon>Desulfonatronovibrionaceae</taxon>
        <taxon>Desulfonatronospira</taxon>
    </lineage>
</organism>
<keyword evidence="3 7" id="KW-0812">Transmembrane</keyword>
<evidence type="ECO:0000256" key="7">
    <source>
        <dbReference type="RuleBase" id="RU000320"/>
    </source>
</evidence>
<feature type="transmembrane region" description="Helical" evidence="8">
    <location>
        <begin position="68"/>
        <end position="88"/>
    </location>
</feature>
<feature type="transmembrane region" description="Helical" evidence="8">
    <location>
        <begin position="336"/>
        <end position="354"/>
    </location>
</feature>
<dbReference type="InterPro" id="IPR001750">
    <property type="entry name" value="ND/Mrp_TM"/>
</dbReference>
<gene>
    <name evidence="10" type="ORF">Dthio_PD2407</name>
</gene>
<evidence type="ECO:0000313" key="10">
    <source>
        <dbReference type="EMBL" id="EFI35014.1"/>
    </source>
</evidence>
<comment type="subcellular location">
    <subcellularLocation>
        <location evidence="1">Cell membrane</location>
        <topology evidence="1">Multi-pass membrane protein</topology>
    </subcellularLocation>
    <subcellularLocation>
        <location evidence="7">Membrane</location>
        <topology evidence="7">Multi-pass membrane protein</topology>
    </subcellularLocation>
</comment>
<evidence type="ECO:0000256" key="2">
    <source>
        <dbReference type="ARBA" id="ARBA00022475"/>
    </source>
</evidence>
<dbReference type="PANTHER" id="PTHR42682:SF4">
    <property type="entry name" value="NADH-UBIQUINONE_PLASTOQUINONE"/>
    <property type="match status" value="1"/>
</dbReference>
<protein>
    <submittedName>
        <fullName evidence="10">NADH/Ubiquinone/plastoquinone (Complex I)</fullName>
    </submittedName>
</protein>
<dbReference type="InterPro" id="IPR052175">
    <property type="entry name" value="ComplexI-like_HydComp"/>
</dbReference>
<evidence type="ECO:0000256" key="5">
    <source>
        <dbReference type="ARBA" id="ARBA00023002"/>
    </source>
</evidence>
<comment type="caution">
    <text evidence="10">The sequence shown here is derived from an EMBL/GenBank/DDBJ whole genome shotgun (WGS) entry which is preliminary data.</text>
</comment>
<feature type="transmembrane region" description="Helical" evidence="8">
    <location>
        <begin position="415"/>
        <end position="435"/>
    </location>
</feature>
<dbReference type="GO" id="GO:0016491">
    <property type="term" value="F:oxidoreductase activity"/>
    <property type="evidence" value="ECO:0007669"/>
    <property type="project" value="UniProtKB-KW"/>
</dbReference>
<evidence type="ECO:0000313" key="11">
    <source>
        <dbReference type="Proteomes" id="UP000005496"/>
    </source>
</evidence>
<evidence type="ECO:0000256" key="8">
    <source>
        <dbReference type="SAM" id="Phobius"/>
    </source>
</evidence>
<evidence type="ECO:0000256" key="3">
    <source>
        <dbReference type="ARBA" id="ARBA00022692"/>
    </source>
</evidence>
<reference evidence="10" key="1">
    <citation type="submission" date="2010-05" db="EMBL/GenBank/DDBJ databases">
        <title>The draft genome of Desulfonatronospira thiodismutans ASO3-1.</title>
        <authorList>
            <consortium name="US DOE Joint Genome Institute (JGI-PGF)"/>
            <person name="Lucas S."/>
            <person name="Copeland A."/>
            <person name="Lapidus A."/>
            <person name="Cheng J.-F."/>
            <person name="Bruce D."/>
            <person name="Goodwin L."/>
            <person name="Pitluck S."/>
            <person name="Chertkov O."/>
            <person name="Brettin T."/>
            <person name="Detter J.C."/>
            <person name="Han C."/>
            <person name="Land M.L."/>
            <person name="Hauser L."/>
            <person name="Kyrpides N."/>
            <person name="Mikhailova N."/>
            <person name="Muyzer G."/>
            <person name="Woyke T."/>
        </authorList>
    </citation>
    <scope>NUCLEOTIDE SEQUENCE [LARGE SCALE GENOMIC DNA]</scope>
    <source>
        <strain evidence="10">ASO3-1</strain>
    </source>
</reference>
<evidence type="ECO:0000259" key="9">
    <source>
        <dbReference type="Pfam" id="PF00361"/>
    </source>
</evidence>
<feature type="transmembrane region" description="Helical" evidence="8">
    <location>
        <begin position="374"/>
        <end position="394"/>
    </location>
</feature>
<evidence type="ECO:0000256" key="4">
    <source>
        <dbReference type="ARBA" id="ARBA00022989"/>
    </source>
</evidence>
<feature type="transmembrane region" description="Helical" evidence="8">
    <location>
        <begin position="29"/>
        <end position="48"/>
    </location>
</feature>
<keyword evidence="2" id="KW-1003">Cell membrane</keyword>
<dbReference type="Proteomes" id="UP000005496">
    <property type="component" value="Unassembled WGS sequence"/>
</dbReference>
<dbReference type="eggNOG" id="COG0651">
    <property type="taxonomic scope" value="Bacteria"/>
</dbReference>
<name>D6SQI8_9BACT</name>
<feature type="domain" description="NADH:quinone oxidoreductase/Mrp antiporter transmembrane" evidence="9">
    <location>
        <begin position="112"/>
        <end position="381"/>
    </location>
</feature>